<sequence length="370" mass="38565">MPMRATGDLLDIFGSAGNDILSPTTTYQRVFGLDGIDTLLLGAGFEGVLLSGGKGGDRYALTSPLTSLNYVLDGGNSSGDSFDDGGFLRNVNYIAELDGRHLMMIDTRTGGGVIFIDWQSTANRIESWTVSFFLDIPWPEASFKSLLAKNYMNKGVVSLESFGADLAQQVRRDIALSTLAVNTAGDENAVRDTAQQMLVGGKTVTPQLADGSFGLEWVLVTDSGNDLVVGTSRNDFINANAGNDAVEGGAGNDILDGGTGSNFLTGGTGSDIFFIDGRSADGAAGRTVWSTITDFTKGLESVTIWGWVAGKSRVIGTPVDGADGYKGATWHIDLTGDSIVDASVTLSNVQATGILSFTGVSGGAGYLMLG</sequence>
<accession>A0A255Z867</accession>
<dbReference type="GO" id="GO:0005576">
    <property type="term" value="C:extracellular region"/>
    <property type="evidence" value="ECO:0007669"/>
    <property type="project" value="UniProtKB-SubCell"/>
</dbReference>
<evidence type="ECO:0000313" key="3">
    <source>
        <dbReference type="EMBL" id="OYQ37622.1"/>
    </source>
</evidence>
<evidence type="ECO:0000256" key="1">
    <source>
        <dbReference type="ARBA" id="ARBA00004613"/>
    </source>
</evidence>
<protein>
    <recommendedName>
        <fullName evidence="5">Peptidase M10 serralysin C-terminal domain-containing protein</fullName>
    </recommendedName>
</protein>
<comment type="subcellular location">
    <subcellularLocation>
        <location evidence="1">Secreted</location>
    </subcellularLocation>
</comment>
<dbReference type="Pfam" id="PF00353">
    <property type="entry name" value="HemolysinCabind"/>
    <property type="match status" value="1"/>
</dbReference>
<comment type="caution">
    <text evidence="3">The sequence shown here is derived from an EMBL/GenBank/DDBJ whole genome shotgun (WGS) entry which is preliminary data.</text>
</comment>
<dbReference type="InterPro" id="IPR011049">
    <property type="entry name" value="Serralysin-like_metalloprot_C"/>
</dbReference>
<dbReference type="PANTHER" id="PTHR38340">
    <property type="entry name" value="S-LAYER PROTEIN"/>
    <property type="match status" value="1"/>
</dbReference>
<evidence type="ECO:0000256" key="2">
    <source>
        <dbReference type="ARBA" id="ARBA00022525"/>
    </source>
</evidence>
<dbReference type="EMBL" id="NOXU01000012">
    <property type="protein sequence ID" value="OYQ37622.1"/>
    <property type="molecule type" value="Genomic_DNA"/>
</dbReference>
<gene>
    <name evidence="3" type="ORF">CHU95_00925</name>
</gene>
<evidence type="ECO:0008006" key="5">
    <source>
        <dbReference type="Google" id="ProtNLM"/>
    </source>
</evidence>
<dbReference type="Gene3D" id="2.150.10.10">
    <property type="entry name" value="Serralysin-like metalloprotease, C-terminal"/>
    <property type="match status" value="1"/>
</dbReference>
<dbReference type="GO" id="GO:0005509">
    <property type="term" value="F:calcium ion binding"/>
    <property type="evidence" value="ECO:0007669"/>
    <property type="project" value="InterPro"/>
</dbReference>
<proteinExistence type="predicted"/>
<dbReference type="PANTHER" id="PTHR38340:SF1">
    <property type="entry name" value="S-LAYER PROTEIN"/>
    <property type="match status" value="1"/>
</dbReference>
<reference evidence="3 4" key="1">
    <citation type="submission" date="2017-07" db="EMBL/GenBank/DDBJ databases">
        <title>Niveispirillum cyanobacteriorum sp. nov., isolated from cyanobacterial aggregates in a eutrophic lake.</title>
        <authorList>
            <person name="Cai H."/>
        </authorList>
    </citation>
    <scope>NUCLEOTIDE SEQUENCE [LARGE SCALE GENOMIC DNA]</scope>
    <source>
        <strain evidence="4">TH1-14</strain>
    </source>
</reference>
<evidence type="ECO:0000313" key="4">
    <source>
        <dbReference type="Proteomes" id="UP000216998"/>
    </source>
</evidence>
<dbReference type="InterPro" id="IPR050557">
    <property type="entry name" value="RTX_toxin/Mannuronan_C5-epim"/>
</dbReference>
<name>A0A255Z867_9PROT</name>
<organism evidence="3 4">
    <name type="scientific">Niveispirillum lacus</name>
    <dbReference type="NCBI Taxonomy" id="1981099"/>
    <lineage>
        <taxon>Bacteria</taxon>
        <taxon>Pseudomonadati</taxon>
        <taxon>Pseudomonadota</taxon>
        <taxon>Alphaproteobacteria</taxon>
        <taxon>Rhodospirillales</taxon>
        <taxon>Azospirillaceae</taxon>
        <taxon>Niveispirillum</taxon>
    </lineage>
</organism>
<keyword evidence="2" id="KW-0964">Secreted</keyword>
<keyword evidence="4" id="KW-1185">Reference proteome</keyword>
<dbReference type="PRINTS" id="PR00313">
    <property type="entry name" value="CABNDNGRPT"/>
</dbReference>
<dbReference type="SUPFAM" id="SSF51120">
    <property type="entry name" value="beta-Roll"/>
    <property type="match status" value="1"/>
</dbReference>
<dbReference type="AlphaFoldDB" id="A0A255Z867"/>
<dbReference type="InterPro" id="IPR001343">
    <property type="entry name" value="Hemolysn_Ca-bd"/>
</dbReference>
<dbReference type="Proteomes" id="UP000216998">
    <property type="component" value="Unassembled WGS sequence"/>
</dbReference>